<evidence type="ECO:0000256" key="5">
    <source>
        <dbReference type="ARBA" id="ARBA00022856"/>
    </source>
</evidence>
<sequence>MKNIYKVGIYVLVLALFLAGCSSGGDSDGASGDSKDTLRLIAPSDLTTLDSSLAVEAGAFEVMNATQEGLYRLDKDDKAEPAIATGDPKKSNDGKTWTFKLREDAKWSNGDPITAHDFVYSWRRVVDPKTASEYAYIMYDIKNAEAINKSEKKPEELGVKAINDHTLQLTLNQELPYYKELLTFGTFMPLNEKFVKKQGSKYGTTVDKTLYSGPFVMKSWKVEDNYSLKKNKHYWDKDHVSLKGINYRVIKDEQTALNLYNNDKVDTTELSSQNVESNKDKEGFNTNLESATYYIQINTQTNKDLQNKDLRAALAQAIDKKSYVEHNLNDGSKPIDTFTPEKVFTNEKKEDYNKLVNAPYTYDVKKAQASLKKAKKALGKDKIDIEFLTFDQDNAKKDAEYFKEQVEKHLPGVTMSIKQQPNKQKIALTKKGDYDVAITGWGPDYPDPMTFLDLFHSETTKGETGYDNPEYDKIINEGKSSLLQDPDKRWQELARGEEMLLNDGMVIPLYQKGKARLTKKEVHGRIIHYVGTKEYKHVKLDR</sequence>
<dbReference type="PANTHER" id="PTHR30290">
    <property type="entry name" value="PERIPLASMIC BINDING COMPONENT OF ABC TRANSPORTER"/>
    <property type="match status" value="1"/>
</dbReference>
<dbReference type="AlphaFoldDB" id="A0AAI8GUC9"/>
<evidence type="ECO:0000313" key="8">
    <source>
        <dbReference type="EMBL" id="ASE34779.1"/>
    </source>
</evidence>
<dbReference type="GO" id="GO:0043190">
    <property type="term" value="C:ATP-binding cassette (ABC) transporter complex"/>
    <property type="evidence" value="ECO:0007669"/>
    <property type="project" value="InterPro"/>
</dbReference>
<dbReference type="InterPro" id="IPR030678">
    <property type="entry name" value="Peptide/Ni-bd"/>
</dbReference>
<evidence type="ECO:0000256" key="1">
    <source>
        <dbReference type="ARBA" id="ARBA00004193"/>
    </source>
</evidence>
<evidence type="ECO:0000256" key="4">
    <source>
        <dbReference type="ARBA" id="ARBA00022729"/>
    </source>
</evidence>
<keyword evidence="3" id="KW-0813">Transport</keyword>
<keyword evidence="5" id="KW-0653">Protein transport</keyword>
<dbReference type="CDD" id="cd08504">
    <property type="entry name" value="PBP2_OppA"/>
    <property type="match status" value="1"/>
</dbReference>
<comment type="subcellular location">
    <subcellularLocation>
        <location evidence="1">Cell membrane</location>
        <topology evidence="1">Lipid-anchor</topology>
    </subcellularLocation>
</comment>
<dbReference type="GO" id="GO:0030288">
    <property type="term" value="C:outer membrane-bounded periplasmic space"/>
    <property type="evidence" value="ECO:0007669"/>
    <property type="project" value="UniProtKB-ARBA"/>
</dbReference>
<dbReference type="FunFam" id="3.10.105.10:FF:000001">
    <property type="entry name" value="Oligopeptide ABC transporter, oligopeptide-binding protein"/>
    <property type="match status" value="1"/>
</dbReference>
<protein>
    <submittedName>
        <fullName evidence="8">Peptide ABC transporter substrate-binding protein</fullName>
    </submittedName>
</protein>
<dbReference type="RefSeq" id="WP_058591572.1">
    <property type="nucleotide sequence ID" value="NZ_CP022046.2"/>
</dbReference>
<name>A0AAI8GUC9_MAMSC</name>
<evidence type="ECO:0000313" key="9">
    <source>
        <dbReference type="Proteomes" id="UP000197058"/>
    </source>
</evidence>
<proteinExistence type="inferred from homology"/>
<feature type="chain" id="PRO_5042543620" evidence="6">
    <location>
        <begin position="25"/>
        <end position="542"/>
    </location>
</feature>
<dbReference type="PANTHER" id="PTHR30290:SF10">
    <property type="entry name" value="PERIPLASMIC OLIGOPEPTIDE-BINDING PROTEIN-RELATED"/>
    <property type="match status" value="1"/>
</dbReference>
<dbReference type="KEGG" id="sscu:CEP64_09305"/>
<evidence type="ECO:0000256" key="3">
    <source>
        <dbReference type="ARBA" id="ARBA00022448"/>
    </source>
</evidence>
<dbReference type="Gene3D" id="3.90.76.10">
    <property type="entry name" value="Dipeptide-binding Protein, Domain 1"/>
    <property type="match status" value="1"/>
</dbReference>
<dbReference type="Proteomes" id="UP000197058">
    <property type="component" value="Chromosome"/>
</dbReference>
<dbReference type="EMBL" id="CP022046">
    <property type="protein sequence ID" value="ASE34779.1"/>
    <property type="molecule type" value="Genomic_DNA"/>
</dbReference>
<keyword evidence="4 6" id="KW-0732">Signal</keyword>
<feature type="signal peptide" evidence="6">
    <location>
        <begin position="1"/>
        <end position="24"/>
    </location>
</feature>
<dbReference type="PROSITE" id="PS51257">
    <property type="entry name" value="PROKAR_LIPOPROTEIN"/>
    <property type="match status" value="1"/>
</dbReference>
<dbReference type="GO" id="GO:0015833">
    <property type="term" value="P:peptide transport"/>
    <property type="evidence" value="ECO:0007669"/>
    <property type="project" value="UniProtKB-KW"/>
</dbReference>
<dbReference type="PROSITE" id="PS01040">
    <property type="entry name" value="SBP_BACTERIAL_5"/>
    <property type="match status" value="1"/>
</dbReference>
<dbReference type="InterPro" id="IPR039424">
    <property type="entry name" value="SBP_5"/>
</dbReference>
<evidence type="ECO:0000256" key="6">
    <source>
        <dbReference type="SAM" id="SignalP"/>
    </source>
</evidence>
<dbReference type="Gene3D" id="3.40.190.10">
    <property type="entry name" value="Periplasmic binding protein-like II"/>
    <property type="match status" value="1"/>
</dbReference>
<dbReference type="GO" id="GO:1904680">
    <property type="term" value="F:peptide transmembrane transporter activity"/>
    <property type="evidence" value="ECO:0007669"/>
    <property type="project" value="TreeGrafter"/>
</dbReference>
<keyword evidence="5" id="KW-0571">Peptide transport</keyword>
<dbReference type="Gene3D" id="3.10.105.10">
    <property type="entry name" value="Dipeptide-binding Protein, Domain 3"/>
    <property type="match status" value="1"/>
</dbReference>
<evidence type="ECO:0000256" key="2">
    <source>
        <dbReference type="ARBA" id="ARBA00005695"/>
    </source>
</evidence>
<comment type="similarity">
    <text evidence="2">Belongs to the bacterial solute-binding protein 5 family.</text>
</comment>
<dbReference type="SUPFAM" id="SSF53850">
    <property type="entry name" value="Periplasmic binding protein-like II"/>
    <property type="match status" value="1"/>
</dbReference>
<accession>A0AAI8GUC9</accession>
<dbReference type="PIRSF" id="PIRSF002741">
    <property type="entry name" value="MppA"/>
    <property type="match status" value="1"/>
</dbReference>
<dbReference type="Pfam" id="PF00496">
    <property type="entry name" value="SBP_bac_5"/>
    <property type="match status" value="1"/>
</dbReference>
<organism evidence="8 9">
    <name type="scientific">Mammaliicoccus sciuri</name>
    <name type="common">Staphylococcus sciuri</name>
    <dbReference type="NCBI Taxonomy" id="1296"/>
    <lineage>
        <taxon>Bacteria</taxon>
        <taxon>Bacillati</taxon>
        <taxon>Bacillota</taxon>
        <taxon>Bacilli</taxon>
        <taxon>Bacillales</taxon>
        <taxon>Staphylococcaceae</taxon>
        <taxon>Mammaliicoccus</taxon>
    </lineage>
</organism>
<reference evidence="9" key="1">
    <citation type="submission" date="2017-06" db="EMBL/GenBank/DDBJ databases">
        <title>FDA dAtabase for Regulatory Grade micrObial Sequences (FDA-ARGOS): Supporting development and validation of Infectious Disease Dx tests.</title>
        <authorList>
            <person name="Goldberg B."/>
            <person name="Campos J."/>
            <person name="Tallon L."/>
            <person name="Sadzewicz L."/>
            <person name="Sengamalay N."/>
            <person name="Ott S."/>
            <person name="Godinez A."/>
            <person name="Nagaraj S."/>
            <person name="Vavikolanu K."/>
            <person name="Nadendla S."/>
            <person name="George J."/>
            <person name="Geyer C."/>
            <person name="Sichtig H."/>
        </authorList>
    </citation>
    <scope>NUCLEOTIDE SEQUENCE [LARGE SCALE GENOMIC DNA]</scope>
    <source>
        <strain evidence="9">FDAARGOS_285</strain>
    </source>
</reference>
<dbReference type="InterPro" id="IPR000914">
    <property type="entry name" value="SBP_5_dom"/>
</dbReference>
<feature type="domain" description="Solute-binding protein family 5" evidence="7">
    <location>
        <begin position="79"/>
        <end position="461"/>
    </location>
</feature>
<dbReference type="InterPro" id="IPR023765">
    <property type="entry name" value="SBP_5_CS"/>
</dbReference>
<evidence type="ECO:0000259" key="7">
    <source>
        <dbReference type="Pfam" id="PF00496"/>
    </source>
</evidence>
<dbReference type="FunFam" id="3.90.76.10:FF:000001">
    <property type="entry name" value="Oligopeptide ABC transporter substrate-binding protein"/>
    <property type="match status" value="1"/>
</dbReference>
<gene>
    <name evidence="8" type="ORF">CEP64_09305</name>
</gene>